<reference evidence="1 2" key="1">
    <citation type="submission" date="2019-03" db="EMBL/GenBank/DDBJ databases">
        <title>Halomonas marinisediminis sp. nov., a moderately halophilic bacterium isolated from the Bohai Gulf.</title>
        <authorList>
            <person name="Ji X."/>
        </authorList>
    </citation>
    <scope>NUCLEOTIDE SEQUENCE [LARGE SCALE GENOMIC DNA]</scope>
    <source>
        <strain evidence="1 2">204</strain>
    </source>
</reference>
<dbReference type="EMBL" id="SLTR01000013">
    <property type="protein sequence ID" value="TDB02093.1"/>
    <property type="molecule type" value="Genomic_DNA"/>
</dbReference>
<sequence length="218" mass="23650">MSSSSASLNQALLSQVMGFLREGNMRRALALGFSEDELRTLRRLRASDIDSLACAGPVVARFSVDHAALRGVLARIDRDQDRETLIDRCLRLGASVSMMGAFFGLTGNDCSTRRQLLGIAPRQGRLAMPSRSSVHSPTMYSPASGAASLRHRLPSWRRPGLRVVATERRVTMQRPLRSSVSLTPGDSTVITWAELPDSASGVMPVASLEQRCRRGASG</sequence>
<evidence type="ECO:0000313" key="1">
    <source>
        <dbReference type="EMBL" id="TDB02093.1"/>
    </source>
</evidence>
<protein>
    <submittedName>
        <fullName evidence="1">DUF2857 domain-containing protein</fullName>
    </submittedName>
</protein>
<dbReference type="Pfam" id="PF11198">
    <property type="entry name" value="DUF2857"/>
    <property type="match status" value="1"/>
</dbReference>
<organism evidence="1 2">
    <name type="scientific">Halomonas marinisediminis</name>
    <dbReference type="NCBI Taxonomy" id="2546095"/>
    <lineage>
        <taxon>Bacteria</taxon>
        <taxon>Pseudomonadati</taxon>
        <taxon>Pseudomonadota</taxon>
        <taxon>Gammaproteobacteria</taxon>
        <taxon>Oceanospirillales</taxon>
        <taxon>Halomonadaceae</taxon>
        <taxon>Halomonas</taxon>
    </lineage>
</organism>
<comment type="caution">
    <text evidence="1">The sequence shown here is derived from an EMBL/GenBank/DDBJ whole genome shotgun (WGS) entry which is preliminary data.</text>
</comment>
<dbReference type="Proteomes" id="UP000294823">
    <property type="component" value="Unassembled WGS sequence"/>
</dbReference>
<accession>A0ABY2D5U1</accession>
<name>A0ABY2D5U1_9GAMM</name>
<gene>
    <name evidence="1" type="ORF">E0702_10760</name>
</gene>
<dbReference type="InterPro" id="IPR021364">
    <property type="entry name" value="DUF2857"/>
</dbReference>
<evidence type="ECO:0000313" key="2">
    <source>
        <dbReference type="Proteomes" id="UP000294823"/>
    </source>
</evidence>
<proteinExistence type="predicted"/>
<keyword evidence="2" id="KW-1185">Reference proteome</keyword>